<dbReference type="PANTHER" id="PTHR34504">
    <property type="entry name" value="ANTITOXIN HICB"/>
    <property type="match status" value="1"/>
</dbReference>
<evidence type="ECO:0008006" key="3">
    <source>
        <dbReference type="Google" id="ProtNLM"/>
    </source>
</evidence>
<dbReference type="eggNOG" id="COG1598">
    <property type="taxonomic scope" value="Bacteria"/>
</dbReference>
<accession>H8GG29</accession>
<evidence type="ECO:0000313" key="1">
    <source>
        <dbReference type="EMBL" id="EIC29953.1"/>
    </source>
</evidence>
<dbReference type="InterPro" id="IPR035069">
    <property type="entry name" value="TTHA1013/TTHA0281-like"/>
</dbReference>
<dbReference type="Gene3D" id="3.30.160.250">
    <property type="match status" value="1"/>
</dbReference>
<dbReference type="HOGENOM" id="CLU_114047_2_2_6"/>
<gene>
    <name evidence="1" type="ORF">Metal_2203</name>
</gene>
<dbReference type="RefSeq" id="WP_005372221.1">
    <property type="nucleotide sequence ID" value="NZ_CM001475.1"/>
</dbReference>
<name>H8GG29_METAL</name>
<proteinExistence type="predicted"/>
<dbReference type="PANTHER" id="PTHR34504:SF2">
    <property type="entry name" value="UPF0150 PROTEIN SSL0259"/>
    <property type="match status" value="1"/>
</dbReference>
<dbReference type="SUPFAM" id="SSF143100">
    <property type="entry name" value="TTHA1013/TTHA0281-like"/>
    <property type="match status" value="1"/>
</dbReference>
<reference evidence="1 2" key="1">
    <citation type="journal article" date="2013" name="Genome Announc.">
        <title>Genome Sequence of the Obligate Gammaproteobacterial Methanotroph Methylomicrobium album Strain BG8.</title>
        <authorList>
            <person name="Kits K.D."/>
            <person name="Kalyuzhnaya M.G."/>
            <person name="Klotz M.G."/>
            <person name="Jetten M.S."/>
            <person name="Op den Camp H.J."/>
            <person name="Vuilleumier S."/>
            <person name="Bringel F."/>
            <person name="Dispirito A.A."/>
            <person name="Murrell J.C."/>
            <person name="Bruce D."/>
            <person name="Cheng J.F."/>
            <person name="Copeland A."/>
            <person name="Goodwin L."/>
            <person name="Hauser L."/>
            <person name="Lajus A."/>
            <person name="Land M.L."/>
            <person name="Lapidus A."/>
            <person name="Lucas S."/>
            <person name="Medigue C."/>
            <person name="Pitluck S."/>
            <person name="Woyke T."/>
            <person name="Zeytun A."/>
            <person name="Stein L.Y."/>
        </authorList>
    </citation>
    <scope>NUCLEOTIDE SEQUENCE [LARGE SCALE GENOMIC DNA]</scope>
    <source>
        <strain evidence="1 2">BG8</strain>
    </source>
</reference>
<protein>
    <recommendedName>
        <fullName evidence="3">HicB-like antitoxin of toxin-antitoxin system domain-containing protein</fullName>
    </recommendedName>
</protein>
<keyword evidence="2" id="KW-1185">Reference proteome</keyword>
<dbReference type="InterPro" id="IPR051404">
    <property type="entry name" value="TA_system_antitoxin"/>
</dbReference>
<organism evidence="1 2">
    <name type="scientific">Methylomicrobium album BG8</name>
    <dbReference type="NCBI Taxonomy" id="686340"/>
    <lineage>
        <taxon>Bacteria</taxon>
        <taxon>Pseudomonadati</taxon>
        <taxon>Pseudomonadota</taxon>
        <taxon>Gammaproteobacteria</taxon>
        <taxon>Methylococcales</taxon>
        <taxon>Methylococcaceae</taxon>
        <taxon>Methylomicrobium</taxon>
    </lineage>
</organism>
<dbReference type="AlphaFoldDB" id="H8GG29"/>
<dbReference type="EMBL" id="CM001475">
    <property type="protein sequence ID" value="EIC29953.1"/>
    <property type="molecule type" value="Genomic_DNA"/>
</dbReference>
<dbReference type="Proteomes" id="UP000005090">
    <property type="component" value="Chromosome"/>
</dbReference>
<evidence type="ECO:0000313" key="2">
    <source>
        <dbReference type="Proteomes" id="UP000005090"/>
    </source>
</evidence>
<sequence length="70" mass="7812">MRYLAIIEPAHNGFTAYSPDLPVCSVNSLTEEKAAEALKEALKRHIKKMKQGGLETPQSYCKTTVIEITF</sequence>
<dbReference type="STRING" id="686340.Metal_2203"/>